<evidence type="ECO:0000313" key="3">
    <source>
        <dbReference type="Proteomes" id="UP000250140"/>
    </source>
</evidence>
<evidence type="ECO:0000313" key="2">
    <source>
        <dbReference type="EMBL" id="OCL02852.1"/>
    </source>
</evidence>
<dbReference type="PANTHER" id="PTHR37048:SF2">
    <property type="entry name" value="QUESTIONABLE PROTEIN"/>
    <property type="match status" value="1"/>
</dbReference>
<protein>
    <submittedName>
        <fullName evidence="2">Uncharacterized protein</fullName>
    </submittedName>
</protein>
<dbReference type="AlphaFoldDB" id="A0A8E2JMT7"/>
<dbReference type="OrthoDB" id="3798057at2759"/>
<dbReference type="Proteomes" id="UP000250140">
    <property type="component" value="Unassembled WGS sequence"/>
</dbReference>
<feature type="region of interest" description="Disordered" evidence="1">
    <location>
        <begin position="147"/>
        <end position="173"/>
    </location>
</feature>
<organism evidence="2 3">
    <name type="scientific">Glonium stellatum</name>
    <dbReference type="NCBI Taxonomy" id="574774"/>
    <lineage>
        <taxon>Eukaryota</taxon>
        <taxon>Fungi</taxon>
        <taxon>Dikarya</taxon>
        <taxon>Ascomycota</taxon>
        <taxon>Pezizomycotina</taxon>
        <taxon>Dothideomycetes</taxon>
        <taxon>Pleosporomycetidae</taxon>
        <taxon>Gloniales</taxon>
        <taxon>Gloniaceae</taxon>
        <taxon>Glonium</taxon>
    </lineage>
</organism>
<proteinExistence type="predicted"/>
<sequence length="173" mass="19708">MLPRSRFSVGNILWLPQERDLPRRPFHFRTKLPQSCYGHPVILISIDSSDNAVWVLILTTFGGHGPTPAKFIRRGHNPDEYLPIYPAAPHLDDILSLLLEDGQSLLRDSWVFVRKPYRCAKAWLQELPPETWNMPWLKGQVKNLVTPEEDRPDASDGIGLEWSGSELKSTPSS</sequence>
<dbReference type="EMBL" id="KV750868">
    <property type="protein sequence ID" value="OCL02852.1"/>
    <property type="molecule type" value="Genomic_DNA"/>
</dbReference>
<dbReference type="PANTHER" id="PTHR37048">
    <property type="entry name" value="QUESTIONABLE PROTEIN"/>
    <property type="match status" value="1"/>
</dbReference>
<reference evidence="2 3" key="1">
    <citation type="journal article" date="2016" name="Nat. Commun.">
        <title>Ectomycorrhizal ecology is imprinted in the genome of the dominant symbiotic fungus Cenococcum geophilum.</title>
        <authorList>
            <consortium name="DOE Joint Genome Institute"/>
            <person name="Peter M."/>
            <person name="Kohler A."/>
            <person name="Ohm R.A."/>
            <person name="Kuo A."/>
            <person name="Krutzmann J."/>
            <person name="Morin E."/>
            <person name="Arend M."/>
            <person name="Barry K.W."/>
            <person name="Binder M."/>
            <person name="Choi C."/>
            <person name="Clum A."/>
            <person name="Copeland A."/>
            <person name="Grisel N."/>
            <person name="Haridas S."/>
            <person name="Kipfer T."/>
            <person name="LaButti K."/>
            <person name="Lindquist E."/>
            <person name="Lipzen A."/>
            <person name="Maire R."/>
            <person name="Meier B."/>
            <person name="Mihaltcheva S."/>
            <person name="Molinier V."/>
            <person name="Murat C."/>
            <person name="Poggeler S."/>
            <person name="Quandt C.A."/>
            <person name="Sperisen C."/>
            <person name="Tritt A."/>
            <person name="Tisserant E."/>
            <person name="Crous P.W."/>
            <person name="Henrissat B."/>
            <person name="Nehls U."/>
            <person name="Egli S."/>
            <person name="Spatafora J.W."/>
            <person name="Grigoriev I.V."/>
            <person name="Martin F.M."/>
        </authorList>
    </citation>
    <scope>NUCLEOTIDE SEQUENCE [LARGE SCALE GENOMIC DNA]</scope>
    <source>
        <strain evidence="2 3">CBS 207.34</strain>
    </source>
</reference>
<accession>A0A8E2JMT7</accession>
<gene>
    <name evidence="2" type="ORF">AOQ84DRAFT_228357</name>
</gene>
<keyword evidence="3" id="KW-1185">Reference proteome</keyword>
<name>A0A8E2JMT7_9PEZI</name>
<evidence type="ECO:0000256" key="1">
    <source>
        <dbReference type="SAM" id="MobiDB-lite"/>
    </source>
</evidence>